<gene>
    <name evidence="1" type="ORF">S12H4_32323</name>
</gene>
<dbReference type="EMBL" id="BARW01018943">
    <property type="protein sequence ID" value="GAI89729.1"/>
    <property type="molecule type" value="Genomic_DNA"/>
</dbReference>
<evidence type="ECO:0000313" key="1">
    <source>
        <dbReference type="EMBL" id="GAI89729.1"/>
    </source>
</evidence>
<name>X1UBK8_9ZZZZ</name>
<dbReference type="AlphaFoldDB" id="X1UBK8"/>
<accession>X1UBK8</accession>
<proteinExistence type="predicted"/>
<comment type="caution">
    <text evidence="1">The sequence shown here is derived from an EMBL/GenBank/DDBJ whole genome shotgun (WGS) entry which is preliminary data.</text>
</comment>
<sequence length="153" mass="16981">MSLGIPKAYAVNVGTKGDELEHILAVFDPITDNFPHTDTVVDPRLSKVAFHLGLEPEWVKDSHATFKSVILTTPIATMKQARIHTVPIPRFLGDTLRGNAKDKPIRTLIRFSSKSLYFESKFKSSPTSPILPTARTHDTPTAKEIVTSAFQVR</sequence>
<protein>
    <submittedName>
        <fullName evidence="1">Uncharacterized protein</fullName>
    </submittedName>
</protein>
<reference evidence="1" key="1">
    <citation type="journal article" date="2014" name="Front. Microbiol.">
        <title>High frequency of phylogenetically diverse reductive dehalogenase-homologous genes in deep subseafloor sedimentary metagenomes.</title>
        <authorList>
            <person name="Kawai M."/>
            <person name="Futagami T."/>
            <person name="Toyoda A."/>
            <person name="Takaki Y."/>
            <person name="Nishi S."/>
            <person name="Hori S."/>
            <person name="Arai W."/>
            <person name="Tsubouchi T."/>
            <person name="Morono Y."/>
            <person name="Uchiyama I."/>
            <person name="Ito T."/>
            <person name="Fujiyama A."/>
            <person name="Inagaki F."/>
            <person name="Takami H."/>
        </authorList>
    </citation>
    <scope>NUCLEOTIDE SEQUENCE</scope>
    <source>
        <strain evidence="1">Expedition CK06-06</strain>
    </source>
</reference>
<organism evidence="1">
    <name type="scientific">marine sediment metagenome</name>
    <dbReference type="NCBI Taxonomy" id="412755"/>
    <lineage>
        <taxon>unclassified sequences</taxon>
        <taxon>metagenomes</taxon>
        <taxon>ecological metagenomes</taxon>
    </lineage>
</organism>